<gene>
    <name evidence="3" type="ORF">AAF454_09765</name>
</gene>
<dbReference type="EMBL" id="JBCEWA010000007">
    <property type="protein sequence ID" value="MEL5988682.1"/>
    <property type="molecule type" value="Genomic_DNA"/>
</dbReference>
<reference evidence="3 4" key="1">
    <citation type="submission" date="2024-04" db="EMBL/GenBank/DDBJ databases">
        <authorList>
            <person name="Wu Y.S."/>
            <person name="Zhang L."/>
        </authorList>
    </citation>
    <scope>NUCLEOTIDE SEQUENCE [LARGE SCALE GENOMIC DNA]</scope>
    <source>
        <strain evidence="3 4">KG-01</strain>
    </source>
</reference>
<protein>
    <submittedName>
        <fullName evidence="3">Undecaprenyl-diphosphatase</fullName>
    </submittedName>
</protein>
<evidence type="ECO:0000259" key="2">
    <source>
        <dbReference type="SMART" id="SM00014"/>
    </source>
</evidence>
<dbReference type="Proteomes" id="UP001398420">
    <property type="component" value="Unassembled WGS sequence"/>
</dbReference>
<accession>A0ABU9LLM0</accession>
<dbReference type="Pfam" id="PF01569">
    <property type="entry name" value="PAP2"/>
    <property type="match status" value="1"/>
</dbReference>
<dbReference type="InterPro" id="IPR036938">
    <property type="entry name" value="PAP2/HPO_sf"/>
</dbReference>
<comment type="caution">
    <text evidence="3">The sequence shown here is derived from an EMBL/GenBank/DDBJ whole genome shotgun (WGS) entry which is preliminary data.</text>
</comment>
<dbReference type="CDD" id="cd03385">
    <property type="entry name" value="PAP2_BcrC_like"/>
    <property type="match status" value="1"/>
</dbReference>
<sequence length="189" mass="20864">MNYELLKAINDLAGKSSVVDAIMIFATNYAVPVFAIVLLMMWFFGKEYMKKTVVYSALSGVLGILINVLISKIYFEPRPFVTHDDLNVLVDHARDASFPSDHTTGAIALAFAIALRNKRIGIVMMVFALITGFSRMYVGNHYPGDVVVGIVIGLLVAYTVNKLAFLVEPLANFIVAVYRALPFVPKKTI</sequence>
<dbReference type="InterPro" id="IPR000326">
    <property type="entry name" value="PAP2/HPO"/>
</dbReference>
<feature type="transmembrane region" description="Helical" evidence="1">
    <location>
        <begin position="22"/>
        <end position="45"/>
    </location>
</feature>
<dbReference type="PANTHER" id="PTHR14969">
    <property type="entry name" value="SPHINGOSINE-1-PHOSPHATE PHOSPHOHYDROLASE"/>
    <property type="match status" value="1"/>
</dbReference>
<proteinExistence type="predicted"/>
<dbReference type="PANTHER" id="PTHR14969:SF58">
    <property type="entry name" value="UNDECAPRENYL-DIPHOSPHATASE BCRC"/>
    <property type="match status" value="1"/>
</dbReference>
<keyword evidence="1" id="KW-0472">Membrane</keyword>
<keyword evidence="1" id="KW-0812">Transmembrane</keyword>
<dbReference type="RefSeq" id="WP_285215022.1">
    <property type="nucleotide sequence ID" value="NZ_CP147847.1"/>
</dbReference>
<evidence type="ECO:0000256" key="1">
    <source>
        <dbReference type="SAM" id="Phobius"/>
    </source>
</evidence>
<organism evidence="3 4">
    <name type="scientific">Kurthia gibsonii</name>
    <dbReference type="NCBI Taxonomy" id="33946"/>
    <lineage>
        <taxon>Bacteria</taxon>
        <taxon>Bacillati</taxon>
        <taxon>Bacillota</taxon>
        <taxon>Bacilli</taxon>
        <taxon>Bacillales</taxon>
        <taxon>Caryophanaceae</taxon>
        <taxon>Kurthia</taxon>
    </lineage>
</organism>
<dbReference type="InterPro" id="IPR033879">
    <property type="entry name" value="UPP_Pase"/>
</dbReference>
<evidence type="ECO:0000313" key="4">
    <source>
        <dbReference type="Proteomes" id="UP001398420"/>
    </source>
</evidence>
<feature type="transmembrane region" description="Helical" evidence="1">
    <location>
        <begin position="52"/>
        <end position="75"/>
    </location>
</feature>
<keyword evidence="1" id="KW-1133">Transmembrane helix</keyword>
<dbReference type="SMART" id="SM00014">
    <property type="entry name" value="acidPPc"/>
    <property type="match status" value="1"/>
</dbReference>
<dbReference type="Gene3D" id="1.20.144.10">
    <property type="entry name" value="Phosphatidic acid phosphatase type 2/haloperoxidase"/>
    <property type="match status" value="1"/>
</dbReference>
<dbReference type="SUPFAM" id="SSF48317">
    <property type="entry name" value="Acid phosphatase/Vanadium-dependent haloperoxidase"/>
    <property type="match status" value="1"/>
</dbReference>
<feature type="domain" description="Phosphatidic acid phosphatase type 2/haloperoxidase" evidence="2">
    <location>
        <begin position="53"/>
        <end position="161"/>
    </location>
</feature>
<feature type="transmembrane region" description="Helical" evidence="1">
    <location>
        <begin position="142"/>
        <end position="160"/>
    </location>
</feature>
<name>A0ABU9LLM0_9BACL</name>
<evidence type="ECO:0000313" key="3">
    <source>
        <dbReference type="EMBL" id="MEL5988682.1"/>
    </source>
</evidence>
<keyword evidence="4" id="KW-1185">Reference proteome</keyword>